<dbReference type="InterPro" id="IPR011060">
    <property type="entry name" value="RibuloseP-bd_barrel"/>
</dbReference>
<evidence type="ECO:0000256" key="3">
    <source>
        <dbReference type="ARBA" id="ARBA00023102"/>
    </source>
</evidence>
<comment type="pathway">
    <text evidence="4">Amino-acid biosynthesis.</text>
</comment>
<evidence type="ECO:0000256" key="1">
    <source>
        <dbReference type="ARBA" id="ARBA00009667"/>
    </source>
</evidence>
<name>A0ABS3J1F6_9HYPH</name>
<sequence>MQVVPVLDVKGGSVVRGVMGDRANYRPIETPLSNTAEPLAVARGLLSLHSFGALYVADLDAIEGVVVEGVLEEGAGRRRRGEPDEALMADLVAAHPGIALWLDAGVASFDEAMAIDALPGVLCVVGSESVDGPATVGRLSEATDFALSLDFRGEAFLGPREILDDAGLWPDRLIVMTLAKVGSGAGPDFDRLEAIRARAGDRDVFAAGGVRGPEDLRRLAAMGISGALVASALHDGRIAAADLSALPG</sequence>
<keyword evidence="7" id="KW-1185">Reference proteome</keyword>
<keyword evidence="3 5" id="KW-0368">Histidine biosynthesis</keyword>
<dbReference type="CDD" id="cd04723">
    <property type="entry name" value="HisA_HisF"/>
    <property type="match status" value="1"/>
</dbReference>
<gene>
    <name evidence="6" type="ORF">J1C47_07540</name>
</gene>
<protein>
    <submittedName>
        <fullName evidence="6">Nickel transporter</fullName>
    </submittedName>
</protein>
<evidence type="ECO:0000313" key="7">
    <source>
        <dbReference type="Proteomes" id="UP000664288"/>
    </source>
</evidence>
<evidence type="ECO:0000313" key="6">
    <source>
        <dbReference type="EMBL" id="MBO0903492.1"/>
    </source>
</evidence>
<accession>A0ABS3J1F6</accession>
<evidence type="ECO:0000256" key="5">
    <source>
        <dbReference type="RuleBase" id="RU003657"/>
    </source>
</evidence>
<keyword evidence="2 5" id="KW-0028">Amino-acid biosynthesis</keyword>
<proteinExistence type="inferred from homology"/>
<evidence type="ECO:0000256" key="2">
    <source>
        <dbReference type="ARBA" id="ARBA00022605"/>
    </source>
</evidence>
<reference evidence="6 7" key="1">
    <citation type="submission" date="2021-03" db="EMBL/GenBank/DDBJ databases">
        <title>Whole genome sequence of Jiella sp. MQZ13P-4.</title>
        <authorList>
            <person name="Tuo L."/>
        </authorList>
    </citation>
    <scope>NUCLEOTIDE SEQUENCE [LARGE SCALE GENOMIC DNA]</scope>
    <source>
        <strain evidence="6 7">MQZ13P-4</strain>
    </source>
</reference>
<dbReference type="EMBL" id="JAFMPY010000006">
    <property type="protein sequence ID" value="MBO0903492.1"/>
    <property type="molecule type" value="Genomic_DNA"/>
</dbReference>
<dbReference type="Proteomes" id="UP000664288">
    <property type="component" value="Unassembled WGS sequence"/>
</dbReference>
<dbReference type="SUPFAM" id="SSF51366">
    <property type="entry name" value="Ribulose-phoshate binding barrel"/>
    <property type="match status" value="1"/>
</dbReference>
<comment type="similarity">
    <text evidence="1 5">Belongs to the HisA/HisF family.</text>
</comment>
<comment type="caution">
    <text evidence="6">The sequence shown here is derived from an EMBL/GenBank/DDBJ whole genome shotgun (WGS) entry which is preliminary data.</text>
</comment>
<dbReference type="Gene3D" id="3.20.20.70">
    <property type="entry name" value="Aldolase class I"/>
    <property type="match status" value="1"/>
</dbReference>
<evidence type="ECO:0000256" key="4">
    <source>
        <dbReference type="ARBA" id="ARBA00029440"/>
    </source>
</evidence>
<dbReference type="RefSeq" id="WP_207350132.1">
    <property type="nucleotide sequence ID" value="NZ_JAFMPY010000006.1"/>
</dbReference>
<organism evidence="6 7">
    <name type="scientific">Jiella sonneratiae</name>
    <dbReference type="NCBI Taxonomy" id="2816856"/>
    <lineage>
        <taxon>Bacteria</taxon>
        <taxon>Pseudomonadati</taxon>
        <taxon>Pseudomonadota</taxon>
        <taxon>Alphaproteobacteria</taxon>
        <taxon>Hyphomicrobiales</taxon>
        <taxon>Aurantimonadaceae</taxon>
        <taxon>Jiella</taxon>
    </lineage>
</organism>
<dbReference type="InterPro" id="IPR013785">
    <property type="entry name" value="Aldolase_TIM"/>
</dbReference>
<dbReference type="InterPro" id="IPR006062">
    <property type="entry name" value="His_biosynth"/>
</dbReference>
<dbReference type="Pfam" id="PF00977">
    <property type="entry name" value="His_biosynth"/>
    <property type="match status" value="1"/>
</dbReference>